<dbReference type="AlphaFoldDB" id="A0A370DGT4"/>
<comment type="caution">
    <text evidence="2">The sequence shown here is derived from an EMBL/GenBank/DDBJ whole genome shotgun (WGS) entry which is preliminary data.</text>
</comment>
<dbReference type="InterPro" id="IPR049945">
    <property type="entry name" value="AAA_22"/>
</dbReference>
<dbReference type="SMART" id="SM00382">
    <property type="entry name" value="AAA"/>
    <property type="match status" value="1"/>
</dbReference>
<gene>
    <name evidence="2" type="ORF">DIZ80_06380</name>
</gene>
<dbReference type="PANTHER" id="PTHR35894:SF1">
    <property type="entry name" value="PHOSPHORIBULOKINASE _ URIDINE KINASE FAMILY"/>
    <property type="match status" value="1"/>
</dbReference>
<organism evidence="2 3">
    <name type="scientific">endosymbiont of Galathealinum brachiosum</name>
    <dbReference type="NCBI Taxonomy" id="2200906"/>
    <lineage>
        <taxon>Bacteria</taxon>
        <taxon>Pseudomonadati</taxon>
        <taxon>Pseudomonadota</taxon>
        <taxon>Gammaproteobacteria</taxon>
        <taxon>sulfur-oxidizing symbionts</taxon>
    </lineage>
</organism>
<evidence type="ECO:0000313" key="2">
    <source>
        <dbReference type="EMBL" id="RDH83760.1"/>
    </source>
</evidence>
<name>A0A370DGT4_9GAMM</name>
<dbReference type="SUPFAM" id="SSF52540">
    <property type="entry name" value="P-loop containing nucleoside triphosphate hydrolases"/>
    <property type="match status" value="1"/>
</dbReference>
<dbReference type="GO" id="GO:0016887">
    <property type="term" value="F:ATP hydrolysis activity"/>
    <property type="evidence" value="ECO:0007669"/>
    <property type="project" value="InterPro"/>
</dbReference>
<dbReference type="Proteomes" id="UP000254266">
    <property type="component" value="Unassembled WGS sequence"/>
</dbReference>
<dbReference type="Pfam" id="PF13401">
    <property type="entry name" value="AAA_22"/>
    <property type="match status" value="1"/>
</dbReference>
<dbReference type="InterPro" id="IPR003593">
    <property type="entry name" value="AAA+_ATPase"/>
</dbReference>
<proteinExistence type="predicted"/>
<dbReference type="Gene3D" id="3.40.50.300">
    <property type="entry name" value="P-loop containing nucleotide triphosphate hydrolases"/>
    <property type="match status" value="1"/>
</dbReference>
<accession>A0A370DGT4</accession>
<dbReference type="PANTHER" id="PTHR35894">
    <property type="entry name" value="GENERAL SECRETION PATHWAY PROTEIN A-RELATED"/>
    <property type="match status" value="1"/>
</dbReference>
<feature type="domain" description="AAA+ ATPase" evidence="1">
    <location>
        <begin position="42"/>
        <end position="183"/>
    </location>
</feature>
<dbReference type="InterPro" id="IPR027417">
    <property type="entry name" value="P-loop_NTPase"/>
</dbReference>
<dbReference type="InterPro" id="IPR052026">
    <property type="entry name" value="ExeA_AAA_ATPase_DNA-bind"/>
</dbReference>
<dbReference type="EMBL" id="QFXC01000008">
    <property type="protein sequence ID" value="RDH83760.1"/>
    <property type="molecule type" value="Genomic_DNA"/>
</dbReference>
<reference evidence="2 3" key="1">
    <citation type="journal article" date="2018" name="ISME J.">
        <title>Endosymbiont genomes yield clues of tubeworm success.</title>
        <authorList>
            <person name="Li Y."/>
            <person name="Liles M.R."/>
            <person name="Halanych K.M."/>
        </authorList>
    </citation>
    <scope>NUCLEOTIDE SEQUENCE [LARGE SCALE GENOMIC DNA]</scope>
    <source>
        <strain evidence="2">A1464</strain>
    </source>
</reference>
<protein>
    <recommendedName>
        <fullName evidence="1">AAA+ ATPase domain-containing protein</fullName>
    </recommendedName>
</protein>
<sequence>MYLEFFGLKDFPFRITPDTDYLYMSSAHSRAKAYMEYAIFNREGFVVITGEIGSGKTTLIKKLLSELDENVLVAKIFQTQLNEIELLQAILVEFGMNPFSAKKVELLTMLNQFLVNSYLENKQVLLIIDDAQNLSKRVLEEITLLSSVETQKEKILHVILVGQPELNAKLEATDMEQLLQRVSLRYHVRALTLDETHEYIVHRLKIAGIREKIFDADIVSSIFEYSGGIPRLINTLCDTCLTCAFADDIKYVKQDEFKSAIGELQWVKYKDKKRKADSVCLDENTITESLYDEEDLINYTADDKKIEDVVNGAYIPIASRALVEISRQLKRIADHLDTTK</sequence>
<evidence type="ECO:0000259" key="1">
    <source>
        <dbReference type="SMART" id="SM00382"/>
    </source>
</evidence>
<dbReference type="PRINTS" id="PR00364">
    <property type="entry name" value="DISEASERSIST"/>
</dbReference>
<keyword evidence="3" id="KW-1185">Reference proteome</keyword>
<evidence type="ECO:0000313" key="3">
    <source>
        <dbReference type="Proteomes" id="UP000254266"/>
    </source>
</evidence>